<evidence type="ECO:0000313" key="1">
    <source>
        <dbReference type="EMBL" id="SDK75423.1"/>
    </source>
</evidence>
<keyword evidence="2" id="KW-1185">Reference proteome</keyword>
<name>A0A1G9EH78_9BACT</name>
<organism evidence="1 2">
    <name type="scientific">Catalinimonas alkaloidigena</name>
    <dbReference type="NCBI Taxonomy" id="1075417"/>
    <lineage>
        <taxon>Bacteria</taxon>
        <taxon>Pseudomonadati</taxon>
        <taxon>Bacteroidota</taxon>
        <taxon>Cytophagia</taxon>
        <taxon>Cytophagales</taxon>
        <taxon>Catalimonadaceae</taxon>
        <taxon>Catalinimonas</taxon>
    </lineage>
</organism>
<evidence type="ECO:0000313" key="2">
    <source>
        <dbReference type="Proteomes" id="UP000198510"/>
    </source>
</evidence>
<proteinExistence type="predicted"/>
<evidence type="ECO:0008006" key="3">
    <source>
        <dbReference type="Google" id="ProtNLM"/>
    </source>
</evidence>
<accession>A0A1G9EH78</accession>
<sequence>MKGIQVHMPHMRVAGMALWPFILLRPARPTARLINHERIHLRQQLELLVIPFYVWYVAEYGWYRWKGLPHGAAYRRISFEREAYAHESDLHFLKKRPLWHFRRYL</sequence>
<dbReference type="AlphaFoldDB" id="A0A1G9EH78"/>
<dbReference type="STRING" id="1075417.SAMN05421823_103470"/>
<reference evidence="1 2" key="1">
    <citation type="submission" date="2016-10" db="EMBL/GenBank/DDBJ databases">
        <authorList>
            <person name="de Groot N.N."/>
        </authorList>
    </citation>
    <scope>NUCLEOTIDE SEQUENCE [LARGE SCALE GENOMIC DNA]</scope>
    <source>
        <strain evidence="1 2">DSM 25186</strain>
    </source>
</reference>
<dbReference type="RefSeq" id="WP_245706022.1">
    <property type="nucleotide sequence ID" value="NZ_FNFO01000003.1"/>
</dbReference>
<dbReference type="Proteomes" id="UP000198510">
    <property type="component" value="Unassembled WGS sequence"/>
</dbReference>
<gene>
    <name evidence="1" type="ORF">SAMN05421823_103470</name>
</gene>
<protein>
    <recommendedName>
        <fullName evidence="3">DUF4157 domain-containing protein</fullName>
    </recommendedName>
</protein>
<dbReference type="EMBL" id="FNFO01000003">
    <property type="protein sequence ID" value="SDK75423.1"/>
    <property type="molecule type" value="Genomic_DNA"/>
</dbReference>